<dbReference type="Proteomes" id="UP000509478">
    <property type="component" value="Chromosome"/>
</dbReference>
<proteinExistence type="predicted"/>
<dbReference type="Pfam" id="PF03795">
    <property type="entry name" value="YCII"/>
    <property type="match status" value="1"/>
</dbReference>
<feature type="domain" description="YCII-related" evidence="1">
    <location>
        <begin position="7"/>
        <end position="103"/>
    </location>
</feature>
<protein>
    <recommendedName>
        <fullName evidence="1">YCII-related domain-containing protein</fullName>
    </recommendedName>
</protein>
<evidence type="ECO:0000313" key="3">
    <source>
        <dbReference type="Proteomes" id="UP000509478"/>
    </source>
</evidence>
<reference evidence="2 3" key="1">
    <citation type="submission" date="2018-02" db="EMBL/GenBank/DDBJ databases">
        <title>Complete genome of Nitrosopumilus ureaphilus PS0.</title>
        <authorList>
            <person name="Qin W."/>
            <person name="Zheng Y."/>
            <person name="Stahl D.A."/>
        </authorList>
    </citation>
    <scope>NUCLEOTIDE SEQUENCE [LARGE SCALE GENOMIC DNA]</scope>
    <source>
        <strain evidence="2 3">PS0</strain>
    </source>
</reference>
<keyword evidence="3" id="KW-1185">Reference proteome</keyword>
<dbReference type="GeneID" id="56066745"/>
<evidence type="ECO:0000313" key="2">
    <source>
        <dbReference type="EMBL" id="QLH05941.1"/>
    </source>
</evidence>
<evidence type="ECO:0000259" key="1">
    <source>
        <dbReference type="Pfam" id="PF03795"/>
    </source>
</evidence>
<gene>
    <name evidence="2" type="ORF">C5F50_01740</name>
</gene>
<dbReference type="KEGG" id="nue:C5F50_01740"/>
<sequence>MTEFIVLYNAPKSAQDKCKDMSPDEMSKMMEAWMKWAENCGEHLVDMGSILGNGKHLDTSGSTSSSSEVGGYSIMQADNVAKVEELLKENPHLKMGDGFHIEIHEKMPLPKC</sequence>
<dbReference type="EMBL" id="CP026995">
    <property type="protein sequence ID" value="QLH05941.1"/>
    <property type="molecule type" value="Genomic_DNA"/>
</dbReference>
<accession>A0A7D5RCG7</accession>
<dbReference type="InterPro" id="IPR005545">
    <property type="entry name" value="YCII"/>
</dbReference>
<dbReference type="RefSeq" id="WP_179372004.1">
    <property type="nucleotide sequence ID" value="NZ_CP026995.1"/>
</dbReference>
<dbReference type="SUPFAM" id="SSF54909">
    <property type="entry name" value="Dimeric alpha+beta barrel"/>
    <property type="match status" value="1"/>
</dbReference>
<organism evidence="2 3">
    <name type="scientific">Nitrosopumilus ureiphilus</name>
    <dbReference type="NCBI Taxonomy" id="1470067"/>
    <lineage>
        <taxon>Archaea</taxon>
        <taxon>Nitrososphaerota</taxon>
        <taxon>Nitrososphaeria</taxon>
        <taxon>Nitrosopumilales</taxon>
        <taxon>Nitrosopumilaceae</taxon>
        <taxon>Nitrosopumilus</taxon>
    </lineage>
</organism>
<dbReference type="InterPro" id="IPR011008">
    <property type="entry name" value="Dimeric_a/b-barrel"/>
</dbReference>
<dbReference type="AlphaFoldDB" id="A0A7D5RCG7"/>
<name>A0A7D5RCG7_9ARCH</name>